<feature type="transmembrane region" description="Helical" evidence="9">
    <location>
        <begin position="247"/>
        <end position="265"/>
    </location>
</feature>
<keyword evidence="6 9" id="KW-1133">Transmembrane helix</keyword>
<organism evidence="11 12">
    <name type="scientific">Centaurea solstitialis</name>
    <name type="common">yellow star-thistle</name>
    <dbReference type="NCBI Taxonomy" id="347529"/>
    <lineage>
        <taxon>Eukaryota</taxon>
        <taxon>Viridiplantae</taxon>
        <taxon>Streptophyta</taxon>
        <taxon>Embryophyta</taxon>
        <taxon>Tracheophyta</taxon>
        <taxon>Spermatophyta</taxon>
        <taxon>Magnoliopsida</taxon>
        <taxon>eudicotyledons</taxon>
        <taxon>Gunneridae</taxon>
        <taxon>Pentapetalae</taxon>
        <taxon>asterids</taxon>
        <taxon>campanulids</taxon>
        <taxon>Asterales</taxon>
        <taxon>Asteraceae</taxon>
        <taxon>Carduoideae</taxon>
        <taxon>Cardueae</taxon>
        <taxon>Centaureinae</taxon>
        <taxon>Centaurea</taxon>
    </lineage>
</organism>
<keyword evidence="4" id="KW-0645">Protease</keyword>
<keyword evidence="5" id="KW-0256">Endoplasmic reticulum</keyword>
<proteinExistence type="predicted"/>
<evidence type="ECO:0000259" key="10">
    <source>
        <dbReference type="PROSITE" id="PS50994"/>
    </source>
</evidence>
<dbReference type="CDD" id="cd09272">
    <property type="entry name" value="RNase_HI_RT_Ty1"/>
    <property type="match status" value="1"/>
</dbReference>
<feature type="compositionally biased region" description="Low complexity" evidence="8">
    <location>
        <begin position="1019"/>
        <end position="1029"/>
    </location>
</feature>
<evidence type="ECO:0000256" key="6">
    <source>
        <dbReference type="ARBA" id="ARBA00022989"/>
    </source>
</evidence>
<dbReference type="Pfam" id="PF03896">
    <property type="entry name" value="TRAP_alpha"/>
    <property type="match status" value="1"/>
</dbReference>
<dbReference type="Pfam" id="PF22936">
    <property type="entry name" value="Pol_BBD"/>
    <property type="match status" value="1"/>
</dbReference>
<keyword evidence="2 9" id="KW-0812">Transmembrane</keyword>
<evidence type="ECO:0000313" key="11">
    <source>
        <dbReference type="EMBL" id="KAJ9549381.1"/>
    </source>
</evidence>
<dbReference type="Proteomes" id="UP001172457">
    <property type="component" value="Chromosome 5"/>
</dbReference>
<evidence type="ECO:0000256" key="1">
    <source>
        <dbReference type="ARBA" id="ARBA00004115"/>
    </source>
</evidence>
<evidence type="ECO:0000256" key="7">
    <source>
        <dbReference type="ARBA" id="ARBA00023136"/>
    </source>
</evidence>
<dbReference type="InterPro" id="IPR001584">
    <property type="entry name" value="Integrase_cat-core"/>
</dbReference>
<dbReference type="InterPro" id="IPR043502">
    <property type="entry name" value="DNA/RNA_pol_sf"/>
</dbReference>
<evidence type="ECO:0000256" key="5">
    <source>
        <dbReference type="ARBA" id="ARBA00022824"/>
    </source>
</evidence>
<feature type="compositionally biased region" description="Pro residues" evidence="8">
    <location>
        <begin position="1030"/>
        <end position="1043"/>
    </location>
</feature>
<accession>A0AA38WI75</accession>
<keyword evidence="4" id="KW-0064">Aspartyl protease</keyword>
<gene>
    <name evidence="11" type="ORF">OSB04_021924</name>
</gene>
<evidence type="ECO:0000256" key="9">
    <source>
        <dbReference type="SAM" id="Phobius"/>
    </source>
</evidence>
<dbReference type="EMBL" id="JARYMX010000005">
    <property type="protein sequence ID" value="KAJ9549381.1"/>
    <property type="molecule type" value="Genomic_DNA"/>
</dbReference>
<dbReference type="InterPro" id="IPR054722">
    <property type="entry name" value="PolX-like_BBD"/>
</dbReference>
<protein>
    <recommendedName>
        <fullName evidence="10">Integrase catalytic domain-containing protein</fullName>
    </recommendedName>
</protein>
<dbReference type="GO" id="GO:0003676">
    <property type="term" value="F:nucleic acid binding"/>
    <property type="evidence" value="ECO:0007669"/>
    <property type="project" value="InterPro"/>
</dbReference>
<dbReference type="GO" id="GO:0005789">
    <property type="term" value="C:endoplasmic reticulum membrane"/>
    <property type="evidence" value="ECO:0007669"/>
    <property type="project" value="UniProtKB-SubCell"/>
</dbReference>
<name>A0AA38WI75_9ASTR</name>
<dbReference type="Pfam" id="PF07727">
    <property type="entry name" value="RVT_2"/>
    <property type="match status" value="1"/>
</dbReference>
<keyword evidence="12" id="KW-1185">Reference proteome</keyword>
<feature type="region of interest" description="Disordered" evidence="8">
    <location>
        <begin position="1011"/>
        <end position="1065"/>
    </location>
</feature>
<dbReference type="SUPFAM" id="SSF56672">
    <property type="entry name" value="DNA/RNA polymerases"/>
    <property type="match status" value="1"/>
</dbReference>
<evidence type="ECO:0000256" key="3">
    <source>
        <dbReference type="ARBA" id="ARBA00022729"/>
    </source>
</evidence>
<sequence length="1593" mass="177472">MTRQRSGKGIRSMGLNNQTRTSSSHMFAEVVIAKCVCNQQVRHKSLQSYVAPIDDAKCKRVKQKINANICFLRVARSQSDSDPDADAELVAETVEEGGDLGIVGDDTQDFGGGNYSPAPGVKTVCVFPKNPVKFVVAGQETELLIGLKNEGEQSVKVLAIHASVHLPFDHQMLVQNLSTQAFNNASVPASVQATYPYMFAVSKFLQPGTFDLVGTIVYEIDNLPYQNTFYNGTIEVTEAGGLVSVETVFLVSLGLALLVLLGLWVRGQLQNLSKKTKRVKVEVGTRTVDASMDEWLQGTAYTLSQANKSKKKKGGGFNGDCDKDCGGSDDDLVTVVVMPTMVTVTMASAMVATSGDGGSNDDNHDGDNRALGSLITFINPELGFFKSESDFLIFRVGKSVFRIGKPVFRDLFRTRFPHPFFRVGKSVFRIGKPVFRTRFPNRKRPFSAPVFRVGKSVFRPIPSWKSFDSESGYAFPSRNSARVEIPLSSFTYSLIMTPNLSHFQPQSTTSNGSVSLDPSQKGVLMQLLRQNQHLMQLLVRRQLMQQPMSWTMEMHYPRSSTSDHFWIFDSGCFNHMSPYPAGFITKQPSPHPTVRTADLTPKHVLFSGNYSTDLIQLPEVLHVPGLAIGLVSLTQLQEMGLLISFDFFGCAIQDPKTKQILGKGRRVGRTLEVIYLRLPLSSSHTNLAAPISTTSSFDLWHARLGHLSSARIKLLANSGVLGNVTSNEVSCLSCKLGKHHALPFELNDYTSVSAFDLIHSDVWGPAPHPSMGGHRYFVIFIDDHTRFTWIYLMKHRSELPQLYINFARMIQTQFSKPIKILRADNAMEYKESSLIAFLRSQGTISQYSCPGTSPQNGRAERKHRHILDTVRTLLVSAKCPERFWGEAAFTAVYTINRHPTPVLQHKSPYEVLHGVLPTYELLKVWGCACFVQLQPHEYTKLEPRGRLCLFLGYGIEHKGYRCWDPISKRLRISRHVTFWEDVPFYDMPNSEPSITHHTPFFTDPSLSLDTPFTTPIPTPVSDSTATTSDPSPPVPTPSTPPESPAESTDPGPSTSTAVRRSDRVRQVPAHLRDYHCYATLLSHHEPTSYKEASSSSHWQAAMQEELRALAKAQTWDSVPLPPGKRPIGSKWVFKIKTKSDGSIDRYKARLVAKGFNQEYGIDYEETFAPVARVTSVRSLLAIAATKNWPLFQMDVKNAFLNGDLSEEVYMTPPPGVSLPSGHVCRLRKALYGLKQAPRAWFEKFSNTVLSLGFSASNYDSGLFTRTTAAGSILLLLYVDDMIITGSDSTGIASLKQSLSSAFEMKDLGKLHYFLGLEVLSDVSGTYLCQAKYISDLLSKAGLSDTKVASTPLEYNLHLTPSAGTPLQDPTRYRQLVGSLVYLTVTRPDIAYAVHTVSQFMAAPRSDHYAAVLRILRYLKGTMFHGLYFSSTSSLVLRGFSDADWDSDMTDRRSTTGYCFFLGDSLISWRSKKQSLTARSSTEAEYRALADTSQELIWLRWLLSDMGAPQKSPTPLWCDNNSAIQIAHNDVFHERTKHIEIDCHFVRQHVVRNTIRLHPISTLDQPADIFTKAHLPGRFRELVTKLNLSHSSPD</sequence>
<dbReference type="GO" id="GO:0004190">
    <property type="term" value="F:aspartic-type endopeptidase activity"/>
    <property type="evidence" value="ECO:0007669"/>
    <property type="project" value="UniProtKB-KW"/>
</dbReference>
<dbReference type="PROSITE" id="PS50994">
    <property type="entry name" value="INTEGRASE"/>
    <property type="match status" value="1"/>
</dbReference>
<feature type="domain" description="Integrase catalytic" evidence="10">
    <location>
        <begin position="739"/>
        <end position="916"/>
    </location>
</feature>
<evidence type="ECO:0000256" key="2">
    <source>
        <dbReference type="ARBA" id="ARBA00022692"/>
    </source>
</evidence>
<evidence type="ECO:0000313" key="12">
    <source>
        <dbReference type="Proteomes" id="UP001172457"/>
    </source>
</evidence>
<dbReference type="Pfam" id="PF13976">
    <property type="entry name" value="gag_pre-integrs"/>
    <property type="match status" value="1"/>
</dbReference>
<comment type="subcellular location">
    <subcellularLocation>
        <location evidence="1">Endoplasmic reticulum membrane</location>
        <topology evidence="1">Single-pass type I membrane protein</topology>
    </subcellularLocation>
</comment>
<dbReference type="InterPro" id="IPR057670">
    <property type="entry name" value="SH3_retrovirus"/>
</dbReference>
<dbReference type="InterPro" id="IPR013103">
    <property type="entry name" value="RVT_2"/>
</dbReference>
<reference evidence="11" key="1">
    <citation type="submission" date="2023-03" db="EMBL/GenBank/DDBJ databases">
        <title>Chromosome-scale reference genome and RAD-based genetic map of yellow starthistle (Centaurea solstitialis) reveal putative structural variation and QTLs associated with invader traits.</title>
        <authorList>
            <person name="Reatini B."/>
            <person name="Cang F.A."/>
            <person name="Jiang Q."/>
            <person name="Mckibben M.T.W."/>
            <person name="Barker M.S."/>
            <person name="Rieseberg L.H."/>
            <person name="Dlugosch K.M."/>
        </authorList>
    </citation>
    <scope>NUCLEOTIDE SEQUENCE</scope>
    <source>
        <strain evidence="11">CAN-66</strain>
        <tissue evidence="11">Leaf</tissue>
    </source>
</reference>
<keyword evidence="4" id="KW-0378">Hydrolase</keyword>
<dbReference type="PANTHER" id="PTHR12924:SF0">
    <property type="entry name" value="TRANSLOCON-ASSOCIATED PROTEIN SUBUNIT ALPHA"/>
    <property type="match status" value="1"/>
</dbReference>
<keyword evidence="3" id="KW-0732">Signal</keyword>
<dbReference type="InterPro" id="IPR036397">
    <property type="entry name" value="RNaseH_sf"/>
</dbReference>
<dbReference type="Pfam" id="PF25597">
    <property type="entry name" value="SH3_retrovirus"/>
    <property type="match status" value="1"/>
</dbReference>
<comment type="caution">
    <text evidence="11">The sequence shown here is derived from an EMBL/GenBank/DDBJ whole genome shotgun (WGS) entry which is preliminary data.</text>
</comment>
<dbReference type="PANTHER" id="PTHR12924">
    <property type="entry name" value="TRANSLOCON-ASSOCIATED PROTEIN, ALPHA SUBUNIT"/>
    <property type="match status" value="1"/>
</dbReference>
<evidence type="ECO:0000256" key="4">
    <source>
        <dbReference type="ARBA" id="ARBA00022750"/>
    </source>
</evidence>
<evidence type="ECO:0000256" key="8">
    <source>
        <dbReference type="SAM" id="MobiDB-lite"/>
    </source>
</evidence>
<dbReference type="Gene3D" id="3.30.420.10">
    <property type="entry name" value="Ribonuclease H-like superfamily/Ribonuclease H"/>
    <property type="match status" value="1"/>
</dbReference>
<dbReference type="GO" id="GO:0015074">
    <property type="term" value="P:DNA integration"/>
    <property type="evidence" value="ECO:0007669"/>
    <property type="project" value="InterPro"/>
</dbReference>
<dbReference type="InterPro" id="IPR005595">
    <property type="entry name" value="TRAP_alpha"/>
</dbReference>
<keyword evidence="7 9" id="KW-0472">Membrane</keyword>
<dbReference type="InterPro" id="IPR025724">
    <property type="entry name" value="GAG-pre-integrase_dom"/>
</dbReference>
<dbReference type="InterPro" id="IPR012337">
    <property type="entry name" value="RNaseH-like_sf"/>
</dbReference>
<dbReference type="SUPFAM" id="SSF53098">
    <property type="entry name" value="Ribonuclease H-like"/>
    <property type="match status" value="1"/>
</dbReference>